<feature type="transmembrane region" description="Helical" evidence="1">
    <location>
        <begin position="71"/>
        <end position="92"/>
    </location>
</feature>
<dbReference type="InterPro" id="IPR054218">
    <property type="entry name" value="DUF6938"/>
</dbReference>
<sequence length="448" mass="50429">MTQETYKDLAWITAADMGLGHKRAAWPLAPYGKGGVIIAGSDANTDPDEMALWNRLRRTYEKLSRIKSWPLIGNALFGIMDALMAIPTAYPFRDLSKPTIQNTFVNKLVEQGLCRTFIRQAQSEPLPIVTTFYAQAIAAEKAGLKRIYCVITDTDLNRVWVAANPKESRIEYFVPCGKALRRLKQYGVPDERIYMTGFPLPLELIGDEDLNILRRDLGQRLARLDPQNRFWPLHVHSVEHFLGKEHCPEQRGREAGPLTITFAVGGAGAQKEIGAAVLHALAPRLADGSFRLNLVAGKRPEVADYFKDQLETLRSKHPEAAASVTIVFNPEDAGYFAEFAKILHDTDVLWTKPSELSFYAGLGIPIIMAPPIGSQEVHNREWLMEIQGGFDQKDPEYTSEWLWDLLQEGRLAECAWDGFLKARKYGTYKIAEILKTGTMQRETSPLKR</sequence>
<gene>
    <name evidence="3" type="ORF">ENS59_10535</name>
</gene>
<keyword evidence="1" id="KW-0472">Membrane</keyword>
<accession>A0A7C3E1U5</accession>
<evidence type="ECO:0000259" key="2">
    <source>
        <dbReference type="Pfam" id="PF22053"/>
    </source>
</evidence>
<feature type="domain" description="DUF6938" evidence="2">
    <location>
        <begin position="250"/>
        <end position="429"/>
    </location>
</feature>
<name>A0A7C3E1U5_9SPIR</name>
<organism evidence="3">
    <name type="scientific">Gracilinema caldarium</name>
    <dbReference type="NCBI Taxonomy" id="215591"/>
    <lineage>
        <taxon>Bacteria</taxon>
        <taxon>Pseudomonadati</taxon>
        <taxon>Spirochaetota</taxon>
        <taxon>Spirochaetia</taxon>
        <taxon>Spirochaetales</taxon>
        <taxon>Breznakiellaceae</taxon>
        <taxon>Gracilinema</taxon>
    </lineage>
</organism>
<comment type="caution">
    <text evidence="3">The sequence shown here is derived from an EMBL/GenBank/DDBJ whole genome shotgun (WGS) entry which is preliminary data.</text>
</comment>
<evidence type="ECO:0000256" key="1">
    <source>
        <dbReference type="SAM" id="Phobius"/>
    </source>
</evidence>
<proteinExistence type="predicted"/>
<dbReference type="Pfam" id="PF22053">
    <property type="entry name" value="DUF6938"/>
    <property type="match status" value="1"/>
</dbReference>
<reference evidence="3" key="1">
    <citation type="journal article" date="2020" name="mSystems">
        <title>Genome- and Community-Level Interaction Insights into Carbon Utilization and Element Cycling Functions of Hydrothermarchaeota in Hydrothermal Sediment.</title>
        <authorList>
            <person name="Zhou Z."/>
            <person name="Liu Y."/>
            <person name="Xu W."/>
            <person name="Pan J."/>
            <person name="Luo Z.H."/>
            <person name="Li M."/>
        </authorList>
    </citation>
    <scope>NUCLEOTIDE SEQUENCE [LARGE SCALE GENOMIC DNA]</scope>
    <source>
        <strain evidence="3">SpSt-503</strain>
    </source>
</reference>
<evidence type="ECO:0000313" key="3">
    <source>
        <dbReference type="EMBL" id="HFH29928.1"/>
    </source>
</evidence>
<protein>
    <recommendedName>
        <fullName evidence="2">DUF6938 domain-containing protein</fullName>
    </recommendedName>
</protein>
<dbReference type="EMBL" id="DSVL01000323">
    <property type="protein sequence ID" value="HFH29928.1"/>
    <property type="molecule type" value="Genomic_DNA"/>
</dbReference>
<keyword evidence="1" id="KW-0812">Transmembrane</keyword>
<dbReference type="AlphaFoldDB" id="A0A7C3E1U5"/>
<keyword evidence="1" id="KW-1133">Transmembrane helix</keyword>